<dbReference type="SUPFAM" id="SSF100950">
    <property type="entry name" value="NagB/RpiA/CoA transferase-like"/>
    <property type="match status" value="1"/>
</dbReference>
<dbReference type="PANTHER" id="PTHR13707">
    <property type="entry name" value="KETOACID-COENZYME A TRANSFERASE"/>
    <property type="match status" value="1"/>
</dbReference>
<dbReference type="EMBL" id="CP089291">
    <property type="protein sequence ID" value="UOF89016.1"/>
    <property type="molecule type" value="Genomic_DNA"/>
</dbReference>
<proteinExistence type="inferred from homology"/>
<dbReference type="NCBIfam" id="TIGR02428">
    <property type="entry name" value="pcaJ_scoB_fam"/>
    <property type="match status" value="1"/>
</dbReference>
<accession>A0ABY4CIE2</accession>
<dbReference type="SMART" id="SM00882">
    <property type="entry name" value="CoA_trans"/>
    <property type="match status" value="1"/>
</dbReference>
<organism evidence="3 4">
    <name type="scientific">Fodinisporobacter ferrooxydans</name>
    <dbReference type="NCBI Taxonomy" id="2901836"/>
    <lineage>
        <taxon>Bacteria</taxon>
        <taxon>Bacillati</taxon>
        <taxon>Bacillota</taxon>
        <taxon>Bacilli</taxon>
        <taxon>Bacillales</taxon>
        <taxon>Alicyclobacillaceae</taxon>
        <taxon>Fodinisporobacter</taxon>
    </lineage>
</organism>
<evidence type="ECO:0000256" key="1">
    <source>
        <dbReference type="ARBA" id="ARBA00007047"/>
    </source>
</evidence>
<keyword evidence="2" id="KW-0808">Transferase</keyword>
<dbReference type="InterPro" id="IPR004165">
    <property type="entry name" value="CoA_trans_fam_I"/>
</dbReference>
<sequence length="237" mass="26165">MNTHLANTRQLTKEQIKHYIAWRCAQELTPGVVNLGIGIPIRVADYIRSSQISLHSENGILGVGPTPMPEEQDPDLINASKLPISELAYSSFFDSSWSFAMMRGGHIDATVVGALQVAENGDLASWAIPGQDVLGVGGVMDLVVGAKRVIIAMTHRSAKSEPKILPCCTYPLTARGRVDTIVTEYAVFRIRDGKLWLEELIAELPLEELKQMTPAHYEIAQDLRRPLRMDVLPLLKV</sequence>
<evidence type="ECO:0000313" key="3">
    <source>
        <dbReference type="EMBL" id="UOF89016.1"/>
    </source>
</evidence>
<dbReference type="PANTHER" id="PTHR13707:SF57">
    <property type="entry name" value="SUCCINYL-COA:3-KETOACID COENZYME A TRANSFERASE SUBUNIT B-RELATED"/>
    <property type="match status" value="1"/>
</dbReference>
<dbReference type="RefSeq" id="WP_347435698.1">
    <property type="nucleotide sequence ID" value="NZ_CP089291.1"/>
</dbReference>
<dbReference type="InterPro" id="IPR012791">
    <property type="entry name" value="3-oxoacid_CoA-transf_B"/>
</dbReference>
<comment type="similarity">
    <text evidence="1">Belongs to the 3-oxoacid CoA-transferase subunit B family.</text>
</comment>
<evidence type="ECO:0000256" key="2">
    <source>
        <dbReference type="ARBA" id="ARBA00022679"/>
    </source>
</evidence>
<name>A0ABY4CIE2_9BACL</name>
<reference evidence="3" key="1">
    <citation type="submission" date="2021-12" db="EMBL/GenBank/DDBJ databases">
        <title>Alicyclobacillaceae gen. nov., sp. nov., isolated from chalcocite enrichment system.</title>
        <authorList>
            <person name="Jiang Z."/>
        </authorList>
    </citation>
    <scope>NUCLEOTIDE SEQUENCE</scope>
    <source>
        <strain evidence="3">MYW30-H2</strain>
    </source>
</reference>
<dbReference type="Gene3D" id="3.40.1080.10">
    <property type="entry name" value="Glutaconate Coenzyme A-transferase"/>
    <property type="match status" value="1"/>
</dbReference>
<dbReference type="Proteomes" id="UP000830167">
    <property type="component" value="Chromosome"/>
</dbReference>
<dbReference type="PROSITE" id="PS01274">
    <property type="entry name" value="COA_TRANSF_2"/>
    <property type="match status" value="1"/>
</dbReference>
<dbReference type="Pfam" id="PF01144">
    <property type="entry name" value="CoA_trans"/>
    <property type="match status" value="1"/>
</dbReference>
<evidence type="ECO:0000313" key="4">
    <source>
        <dbReference type="Proteomes" id="UP000830167"/>
    </source>
</evidence>
<gene>
    <name evidence="3" type="ORF">LSG31_13890</name>
</gene>
<dbReference type="InterPro" id="IPR004164">
    <property type="entry name" value="CoA_transf_AS"/>
</dbReference>
<protein>
    <submittedName>
        <fullName evidence="3">3-oxoacid CoA-transferase subunit B</fullName>
    </submittedName>
</protein>
<keyword evidence="4" id="KW-1185">Reference proteome</keyword>
<dbReference type="InterPro" id="IPR037171">
    <property type="entry name" value="NagB/RpiA_transferase-like"/>
</dbReference>